<keyword evidence="9" id="KW-1185">Reference proteome</keyword>
<keyword evidence="8" id="KW-0560">Oxidoreductase</keyword>
<reference evidence="9" key="2">
    <citation type="submission" date="2017-09" db="EMBL/GenBank/DDBJ databases">
        <title>FDA dAtabase for Regulatory Grade micrObial Sequences (FDA-ARGOS): Supporting development and validation of Infectious Disease Dx tests.</title>
        <authorList>
            <person name="Minogue T."/>
            <person name="Wolcott M."/>
            <person name="Wasieloski L."/>
            <person name="Aguilar W."/>
            <person name="Moore D."/>
            <person name="Tallon L."/>
            <person name="Sadzewicz L."/>
            <person name="Ott S."/>
            <person name="Zhao X."/>
            <person name="Nagaraj S."/>
            <person name="Vavikolanu K."/>
            <person name="Aluvathingal J."/>
            <person name="Nadendla S."/>
            <person name="Sichtig H."/>
        </authorList>
    </citation>
    <scope>NUCLEOTIDE SEQUENCE [LARGE SCALE GENOMIC DNA]</scope>
    <source>
        <strain evidence="9">FDAARGOS_387</strain>
    </source>
</reference>
<dbReference type="CDD" id="cd00009">
    <property type="entry name" value="AAA"/>
    <property type="match status" value="1"/>
</dbReference>
<dbReference type="InterPro" id="IPR027417">
    <property type="entry name" value="P-loop_NTPase"/>
</dbReference>
<dbReference type="InterPro" id="IPR058031">
    <property type="entry name" value="AAA_lid_NorR"/>
</dbReference>
<dbReference type="PANTHER" id="PTHR32071">
    <property type="entry name" value="TRANSCRIPTIONAL REGULATORY PROTEIN"/>
    <property type="match status" value="1"/>
</dbReference>
<proteinExistence type="predicted"/>
<evidence type="ECO:0000256" key="1">
    <source>
        <dbReference type="ARBA" id="ARBA00022741"/>
    </source>
</evidence>
<dbReference type="Proteomes" id="UP000373449">
    <property type="component" value="Unassembled WGS sequence"/>
</dbReference>
<evidence type="ECO:0000256" key="3">
    <source>
        <dbReference type="ARBA" id="ARBA00023015"/>
    </source>
</evidence>
<reference evidence="8 10" key="3">
    <citation type="submission" date="2019-03" db="EMBL/GenBank/DDBJ databases">
        <authorList>
            <consortium name="Pathogen Informatics"/>
        </authorList>
    </citation>
    <scope>NUCLEOTIDE SEQUENCE [LARGE SCALE GENOMIC DNA]</scope>
    <source>
        <strain evidence="8 10">NCTC12282</strain>
    </source>
</reference>
<dbReference type="EMBL" id="CAADJA010000002">
    <property type="protein sequence ID" value="VFS51787.1"/>
    <property type="molecule type" value="Genomic_DNA"/>
</dbReference>
<dbReference type="STRING" id="1111728.GCA_000427805_00971"/>
<dbReference type="SUPFAM" id="SSF46689">
    <property type="entry name" value="Homeodomain-like"/>
    <property type="match status" value="1"/>
</dbReference>
<dbReference type="EC" id="1.14.13.48" evidence="8"/>
<dbReference type="SUPFAM" id="SSF52540">
    <property type="entry name" value="P-loop containing nucleoside triphosphate hydrolases"/>
    <property type="match status" value="1"/>
</dbReference>
<keyword evidence="2" id="KW-0067">ATP-binding</keyword>
<reference evidence="7" key="1">
    <citation type="submission" date="2017-09" db="EMBL/GenBank/DDBJ databases">
        <title>FDA dAtabase for Regulatory Grade micrObial Sequences (FDA-ARGOS): Supporting development and validation of Infectious Disease Dx tests.</title>
        <authorList>
            <person name="Minogue T."/>
            <person name="Wolcott M."/>
            <person name="Wasieloski L."/>
            <person name="Aguilar W."/>
            <person name="Moore D."/>
            <person name="Tallon L.J."/>
            <person name="Sadzewicz L."/>
            <person name="Ott S."/>
            <person name="Zhao X."/>
            <person name="Nagaraj S."/>
            <person name="Vavikolanu K."/>
            <person name="Aluvathingal J."/>
            <person name="Nadendla S."/>
            <person name="Sichtig H."/>
        </authorList>
    </citation>
    <scope>NUCLEOTIDE SEQUENCE</scope>
    <source>
        <strain evidence="7">FDAARGOS_387</strain>
    </source>
</reference>
<accession>A0A2C6DSH2</accession>
<sequence length="477" mass="53944">MTMSLKNIENFIQSYINTIAIVLKLDITVVDNNLVRIAGTNRYSTEIGNTIHKTKFYQDVFSSGLPNIMCKKTRFSACYSCARYRSCSELADIAYPIKYNNDIIGVISLIAFTEESKETLINNDKSYIDFLKCISTLLASQLLVSIVKIPLKSNLSQIQNKSKVEFISADSRVKKLLETAKQTANSDSTTLITGESGTGKDVLAKIIHQSSNRSAHPLISVNCGAIPENLIESELFGYERGAFTGANREGSIGKFELANNGILFLDEVGEMPLTAQTRLLRVLQEKTIQRIGGKDDIAINVKIICATNQNLQHLIQEKKFREDLYYRIHVIPLHIPPLRERKNDIQLLSEHFLNHFNHKFSKEIIINNNVLDILKTYLWPGNVRELKNFFEYLTNIKMSGEIDESDIPPSMRHIPEMKTESSRSLKSMLKIQESQLLHSLISTTYSANGKKQLANQLGISVSSLYRKIAEYKLQQRG</sequence>
<dbReference type="PANTHER" id="PTHR32071:SF57">
    <property type="entry name" value="C4-DICARBOXYLATE TRANSPORT TRANSCRIPTIONAL REGULATORY PROTEIN DCTD"/>
    <property type="match status" value="1"/>
</dbReference>
<dbReference type="EMBL" id="PDDX01000001">
    <property type="protein sequence ID" value="PHI31425.1"/>
    <property type="molecule type" value="Genomic_DNA"/>
</dbReference>
<feature type="domain" description="Sigma-54 factor interaction" evidence="6">
    <location>
        <begin position="166"/>
        <end position="395"/>
    </location>
</feature>
<dbReference type="AlphaFoldDB" id="A0A2C6DSH2"/>
<dbReference type="PROSITE" id="PS00688">
    <property type="entry name" value="SIGMA54_INTERACT_3"/>
    <property type="match status" value="1"/>
</dbReference>
<evidence type="ECO:0000256" key="2">
    <source>
        <dbReference type="ARBA" id="ARBA00022840"/>
    </source>
</evidence>
<dbReference type="FunFam" id="3.40.50.300:FF:000006">
    <property type="entry name" value="DNA-binding transcriptional regulator NtrC"/>
    <property type="match status" value="1"/>
</dbReference>
<dbReference type="GO" id="GO:0004497">
    <property type="term" value="F:monooxygenase activity"/>
    <property type="evidence" value="ECO:0007669"/>
    <property type="project" value="UniProtKB-KW"/>
</dbReference>
<dbReference type="OrthoDB" id="9804019at2"/>
<dbReference type="GO" id="GO:0003677">
    <property type="term" value="F:DNA binding"/>
    <property type="evidence" value="ECO:0007669"/>
    <property type="project" value="UniProtKB-KW"/>
</dbReference>
<dbReference type="Pfam" id="PF25601">
    <property type="entry name" value="AAA_lid_14"/>
    <property type="match status" value="1"/>
</dbReference>
<dbReference type="Gene3D" id="1.10.10.60">
    <property type="entry name" value="Homeodomain-like"/>
    <property type="match status" value="1"/>
</dbReference>
<evidence type="ECO:0000313" key="7">
    <source>
        <dbReference type="EMBL" id="PHI31425.1"/>
    </source>
</evidence>
<keyword evidence="5" id="KW-0804">Transcription</keyword>
<name>A0A2C6DSH2_9GAMM</name>
<dbReference type="RefSeq" id="WP_029094098.1">
    <property type="nucleotide sequence ID" value="NZ_CAADJA010000002.1"/>
</dbReference>
<dbReference type="Pfam" id="PF00158">
    <property type="entry name" value="Sigma54_activat"/>
    <property type="match status" value="1"/>
</dbReference>
<keyword evidence="8" id="KW-0503">Monooxygenase</keyword>
<evidence type="ECO:0000259" key="6">
    <source>
        <dbReference type="PROSITE" id="PS50045"/>
    </source>
</evidence>
<evidence type="ECO:0000256" key="5">
    <source>
        <dbReference type="ARBA" id="ARBA00023163"/>
    </source>
</evidence>
<evidence type="ECO:0000313" key="9">
    <source>
        <dbReference type="Proteomes" id="UP000224974"/>
    </source>
</evidence>
<dbReference type="Gene3D" id="1.10.8.60">
    <property type="match status" value="1"/>
</dbReference>
<dbReference type="PROSITE" id="PS50045">
    <property type="entry name" value="SIGMA54_INTERACT_4"/>
    <property type="match status" value="1"/>
</dbReference>
<evidence type="ECO:0000313" key="10">
    <source>
        <dbReference type="Proteomes" id="UP000373449"/>
    </source>
</evidence>
<dbReference type="GO" id="GO:0006355">
    <property type="term" value="P:regulation of DNA-templated transcription"/>
    <property type="evidence" value="ECO:0007669"/>
    <property type="project" value="InterPro"/>
</dbReference>
<organism evidence="7 9">
    <name type="scientific">Budvicia aquatica</name>
    <dbReference type="NCBI Taxonomy" id="82979"/>
    <lineage>
        <taxon>Bacteria</taxon>
        <taxon>Pseudomonadati</taxon>
        <taxon>Pseudomonadota</taxon>
        <taxon>Gammaproteobacteria</taxon>
        <taxon>Enterobacterales</taxon>
        <taxon>Budviciaceae</taxon>
        <taxon>Budvicia</taxon>
    </lineage>
</organism>
<evidence type="ECO:0000256" key="4">
    <source>
        <dbReference type="ARBA" id="ARBA00023125"/>
    </source>
</evidence>
<dbReference type="GO" id="GO:0005524">
    <property type="term" value="F:ATP binding"/>
    <property type="evidence" value="ECO:0007669"/>
    <property type="project" value="UniProtKB-KW"/>
</dbReference>
<dbReference type="InterPro" id="IPR025944">
    <property type="entry name" value="Sigma_54_int_dom_CS"/>
</dbReference>
<dbReference type="Proteomes" id="UP000224974">
    <property type="component" value="Unassembled WGS sequence"/>
</dbReference>
<dbReference type="SMART" id="SM00382">
    <property type="entry name" value="AAA"/>
    <property type="match status" value="1"/>
</dbReference>
<dbReference type="InterPro" id="IPR003593">
    <property type="entry name" value="AAA+_ATPase"/>
</dbReference>
<dbReference type="Gene3D" id="3.40.50.300">
    <property type="entry name" value="P-loop containing nucleotide triphosphate hydrolases"/>
    <property type="match status" value="1"/>
</dbReference>
<dbReference type="InterPro" id="IPR025943">
    <property type="entry name" value="Sigma_54_int_dom_ATP-bd_2"/>
</dbReference>
<gene>
    <name evidence="7" type="ORF">CRN84_19820</name>
    <name evidence="8" type="ORF">NCTC12282_05438</name>
</gene>
<dbReference type="InterPro" id="IPR002078">
    <property type="entry name" value="Sigma_54_int"/>
</dbReference>
<dbReference type="PROSITE" id="PS00676">
    <property type="entry name" value="SIGMA54_INTERACT_2"/>
    <property type="match status" value="1"/>
</dbReference>
<dbReference type="InterPro" id="IPR009057">
    <property type="entry name" value="Homeodomain-like_sf"/>
</dbReference>
<evidence type="ECO:0000313" key="8">
    <source>
        <dbReference type="EMBL" id="VFS51787.1"/>
    </source>
</evidence>
<keyword evidence="3" id="KW-0805">Transcription regulation</keyword>
<keyword evidence="1" id="KW-0547">Nucleotide-binding</keyword>
<protein>
    <submittedName>
        <fullName evidence="8">(S)-limonene 6-monooxygenase</fullName>
        <ecNumber evidence="8">1.14.13.48</ecNumber>
    </submittedName>
    <submittedName>
        <fullName evidence="7">Transcriptional regulator</fullName>
    </submittedName>
</protein>
<keyword evidence="4" id="KW-0238">DNA-binding</keyword>